<feature type="compositionally biased region" description="Low complexity" evidence="1">
    <location>
        <begin position="21"/>
        <end position="53"/>
    </location>
</feature>
<dbReference type="STRING" id="307507.A0A2V0PHK4"/>
<dbReference type="SMART" id="SM00271">
    <property type="entry name" value="DnaJ"/>
    <property type="match status" value="1"/>
</dbReference>
<accession>A0A2V0PHK4</accession>
<dbReference type="CDD" id="cd06257">
    <property type="entry name" value="DnaJ"/>
    <property type="match status" value="1"/>
</dbReference>
<dbReference type="FunCoup" id="A0A2V0PHK4">
    <property type="interactions" value="24"/>
</dbReference>
<dbReference type="InterPro" id="IPR036869">
    <property type="entry name" value="J_dom_sf"/>
</dbReference>
<feature type="region of interest" description="Disordered" evidence="1">
    <location>
        <begin position="1"/>
        <end position="53"/>
    </location>
</feature>
<dbReference type="SUPFAM" id="SSF46565">
    <property type="entry name" value="Chaperone J-domain"/>
    <property type="match status" value="1"/>
</dbReference>
<dbReference type="Gene3D" id="3.30.70.20">
    <property type="match status" value="1"/>
</dbReference>
<evidence type="ECO:0000256" key="1">
    <source>
        <dbReference type="SAM" id="MobiDB-lite"/>
    </source>
</evidence>
<evidence type="ECO:0000313" key="4">
    <source>
        <dbReference type="Proteomes" id="UP000247498"/>
    </source>
</evidence>
<dbReference type="PROSITE" id="PS50076">
    <property type="entry name" value="DNAJ_2"/>
    <property type="match status" value="1"/>
</dbReference>
<dbReference type="EMBL" id="BDRX01000144">
    <property type="protein sequence ID" value="GBF99059.1"/>
    <property type="molecule type" value="Genomic_DNA"/>
</dbReference>
<dbReference type="Gene3D" id="1.10.287.110">
    <property type="entry name" value="DnaJ domain"/>
    <property type="match status" value="1"/>
</dbReference>
<dbReference type="InterPro" id="IPR001623">
    <property type="entry name" value="DnaJ_domain"/>
</dbReference>
<name>A0A2V0PHK4_9CHLO</name>
<feature type="domain" description="J" evidence="2">
    <location>
        <begin position="100"/>
        <end position="180"/>
    </location>
</feature>
<dbReference type="Proteomes" id="UP000247498">
    <property type="component" value="Unassembled WGS sequence"/>
</dbReference>
<keyword evidence="4" id="KW-1185">Reference proteome</keyword>
<dbReference type="PANTHER" id="PTHR45295:SF1">
    <property type="entry name" value="CHAPERONE PROTEIN DNAJ C76, CHLOROPLASTIC"/>
    <property type="match status" value="1"/>
</dbReference>
<protein>
    <recommendedName>
        <fullName evidence="2">J domain-containing protein</fullName>
    </recommendedName>
</protein>
<dbReference type="InParanoid" id="A0A2V0PHK4"/>
<dbReference type="Pfam" id="PF13370">
    <property type="entry name" value="Fer4_13"/>
    <property type="match status" value="1"/>
</dbReference>
<dbReference type="AlphaFoldDB" id="A0A2V0PHK4"/>
<dbReference type="Pfam" id="PF00226">
    <property type="entry name" value="DnaJ"/>
    <property type="match status" value="1"/>
</dbReference>
<dbReference type="PANTHER" id="PTHR45295">
    <property type="entry name" value="CHAPERONE PROTEIN DNAJ C76, CHLOROPLASTIC"/>
    <property type="match status" value="1"/>
</dbReference>
<gene>
    <name evidence="3" type="ORF">Rsub_11830</name>
</gene>
<reference evidence="3 4" key="1">
    <citation type="journal article" date="2018" name="Sci. Rep.">
        <title>Raphidocelis subcapitata (=Pseudokirchneriella subcapitata) provides an insight into genome evolution and environmental adaptations in the Sphaeropleales.</title>
        <authorList>
            <person name="Suzuki S."/>
            <person name="Yamaguchi H."/>
            <person name="Nakajima N."/>
            <person name="Kawachi M."/>
        </authorList>
    </citation>
    <scope>NUCLEOTIDE SEQUENCE [LARGE SCALE GENOMIC DNA]</scope>
    <source>
        <strain evidence="3 4">NIES-35</strain>
    </source>
</reference>
<dbReference type="OrthoDB" id="376357at2759"/>
<evidence type="ECO:0000313" key="3">
    <source>
        <dbReference type="EMBL" id="GBF99059.1"/>
    </source>
</evidence>
<sequence length="420" mass="46396">MRGVTTAPASTSGRCGGLAQPVRRSAPGSGRSSGRAARAGPRPARGPAATPPRRVAAAASVQDSYDGFDAAFSAASSYEESAYNPIDARNFILERSGMVDYYELLGVSTLMEQGACARTGAHAVDDDAPFDEIKRAYRSTCKECHPDFMGDVGHNICILLNEAYEVLMDPDARAKYNAQLEAALADEEDGYSGEPLSKWMPALNPRMAKNEDPAEDRAVFVCVWHAPATFRIEAEHGRSRAYAQWLNNEDELQSAIDSCPVSCIYWTTKDQLPALEYVMQNRVERVNVGIMMAGQGRVDDVFSATESFLKERRRKEEAQARATRRYSPAQEAARRDAAASLLREHLGWFAPMFKAALSSMESVVHGNGEDLKVGKRRRAAGTRWQDRLETEAEILYPEDSGSDEYFLVPPERALVLVRRR</sequence>
<comment type="caution">
    <text evidence="3">The sequence shown here is derived from an EMBL/GenBank/DDBJ whole genome shotgun (WGS) entry which is preliminary data.</text>
</comment>
<evidence type="ECO:0000259" key="2">
    <source>
        <dbReference type="PROSITE" id="PS50076"/>
    </source>
</evidence>
<organism evidence="3 4">
    <name type="scientific">Raphidocelis subcapitata</name>
    <dbReference type="NCBI Taxonomy" id="307507"/>
    <lineage>
        <taxon>Eukaryota</taxon>
        <taxon>Viridiplantae</taxon>
        <taxon>Chlorophyta</taxon>
        <taxon>core chlorophytes</taxon>
        <taxon>Chlorophyceae</taxon>
        <taxon>CS clade</taxon>
        <taxon>Sphaeropleales</taxon>
        <taxon>Selenastraceae</taxon>
        <taxon>Raphidocelis</taxon>
    </lineage>
</organism>
<proteinExistence type="predicted"/>